<protein>
    <submittedName>
        <fullName evidence="1">Uncharacterized protein</fullName>
    </submittedName>
</protein>
<accession>A0A6G8F342</accession>
<proteinExistence type="predicted"/>
<gene>
    <name evidence="1" type="ORF">PlAlph_3830</name>
</gene>
<name>A0A6G8F342_9PROT</name>
<dbReference type="AlphaFoldDB" id="A0A6G8F342"/>
<sequence>MVLRTSLTPLGGGVKNPYKPQTVLVFSGGEHTFTAELPKGVFKVCLVGTGASGISWWFNSYGWGSCGGSGAAVELVFYNPRKQQVELYAGGAITSKGVDGTAAWMKLGGTLMITANGGTKGGTSGGTGGTYDISSALQVLQILMAANGSNGKTGYSGGVGTVTSASPYENWGSSSEGSAACGGLRLEYLRPKP</sequence>
<dbReference type="EMBL" id="MN990730">
    <property type="protein sequence ID" value="QIM10491.1"/>
    <property type="molecule type" value="Genomic_DNA"/>
</dbReference>
<evidence type="ECO:0000313" key="1">
    <source>
        <dbReference type="EMBL" id="QIM10491.1"/>
    </source>
</evidence>
<organism evidence="1">
    <name type="scientific">uncultured Alphaproteobacteria bacterium</name>
    <dbReference type="NCBI Taxonomy" id="91750"/>
    <lineage>
        <taxon>Bacteria</taxon>
        <taxon>Pseudomonadati</taxon>
        <taxon>Pseudomonadota</taxon>
        <taxon>Alphaproteobacteria</taxon>
        <taxon>environmental samples</taxon>
    </lineage>
</organism>
<reference evidence="1" key="1">
    <citation type="journal article" date="2020" name="J. ISSAAS">
        <title>Lactobacilli and other gastrointestinal microbiota of Peromyscus leucopus, reservoir host for agents of Lyme disease and other zoonoses in North America.</title>
        <authorList>
            <person name="Milovic A."/>
            <person name="Bassam K."/>
            <person name="Shao H."/>
            <person name="Chatzistamou I."/>
            <person name="Tufts D.M."/>
            <person name="Diuk-Wasser M."/>
            <person name="Barbour A.G."/>
        </authorList>
    </citation>
    <scope>NUCLEOTIDE SEQUENCE</scope>
    <source>
        <strain evidence="1">LL90</strain>
    </source>
</reference>